<evidence type="ECO:0000259" key="2">
    <source>
        <dbReference type="Pfam" id="PF03732"/>
    </source>
</evidence>
<accession>A0ABM1FR45</accession>
<protein>
    <submittedName>
        <fullName evidence="4">Uncharacterized protein LOC107006510</fullName>
    </submittedName>
</protein>
<keyword evidence="1" id="KW-0175">Coiled coil</keyword>
<dbReference type="RefSeq" id="XP_015060533.1">
    <property type="nucleotide sequence ID" value="XM_015205047.1"/>
</dbReference>
<dbReference type="Pfam" id="PF03732">
    <property type="entry name" value="Retrotrans_gag"/>
    <property type="match status" value="1"/>
</dbReference>
<feature type="coiled-coil region" evidence="1">
    <location>
        <begin position="124"/>
        <end position="151"/>
    </location>
</feature>
<dbReference type="InterPro" id="IPR005162">
    <property type="entry name" value="Retrotrans_gag_dom"/>
</dbReference>
<evidence type="ECO:0000313" key="4">
    <source>
        <dbReference type="RefSeq" id="XP_015060533.1"/>
    </source>
</evidence>
<organism evidence="3 4">
    <name type="scientific">Solanum pennellii</name>
    <name type="common">Tomato</name>
    <name type="synonym">Lycopersicon pennellii</name>
    <dbReference type="NCBI Taxonomy" id="28526"/>
    <lineage>
        <taxon>Eukaryota</taxon>
        <taxon>Viridiplantae</taxon>
        <taxon>Streptophyta</taxon>
        <taxon>Embryophyta</taxon>
        <taxon>Tracheophyta</taxon>
        <taxon>Spermatophyta</taxon>
        <taxon>Magnoliopsida</taxon>
        <taxon>eudicotyledons</taxon>
        <taxon>Gunneridae</taxon>
        <taxon>Pentapetalae</taxon>
        <taxon>asterids</taxon>
        <taxon>lamiids</taxon>
        <taxon>Solanales</taxon>
        <taxon>Solanaceae</taxon>
        <taxon>Solanoideae</taxon>
        <taxon>Solaneae</taxon>
        <taxon>Solanum</taxon>
        <taxon>Solanum subgen. Lycopersicon</taxon>
    </lineage>
</organism>
<dbReference type="GeneID" id="107006510"/>
<keyword evidence="3" id="KW-1185">Reference proteome</keyword>
<evidence type="ECO:0000313" key="3">
    <source>
        <dbReference type="Proteomes" id="UP000694930"/>
    </source>
</evidence>
<gene>
    <name evidence="4" type="primary">LOC107006510</name>
</gene>
<sequence length="328" mass="37525">MYEAWMNGQAPPPSIREYLNANMPFPIQVSTSDPVYPPGFGPYINTSNTAGTSSVNPLKPSMMNNPLFMPTIQTNTIPQPTLVQKSNDDPILKDQYGQGHAPKLTFNVPNSYHSQYSSPVEVEKNIKNKEHEEIARKMRSLEQNIRNMQGLGGHKSVSFKDLCMFPDVHLPLGFKTPKFDKYNGHGDPVAHLRRFCNQLRGAGGKEELLMAYFGESLTGVASEWFIDQDISHWHVWDDMAQDFVQQFQYNIDIILDRKSLANMKKKPSESFREYTIRWREQAARVKPPMKDYELIDVFLQAQEPDYFHYLLAAMGKPFAEAIKIGEMV</sequence>
<name>A0ABM1FR45_SOLPN</name>
<evidence type="ECO:0000256" key="1">
    <source>
        <dbReference type="SAM" id="Coils"/>
    </source>
</evidence>
<feature type="domain" description="Retrotransposon gag" evidence="2">
    <location>
        <begin position="213"/>
        <end position="300"/>
    </location>
</feature>
<dbReference type="Proteomes" id="UP000694930">
    <property type="component" value="Chromosome 12"/>
</dbReference>
<reference evidence="4" key="2">
    <citation type="submission" date="2025-08" db="UniProtKB">
        <authorList>
            <consortium name="RefSeq"/>
        </authorList>
    </citation>
    <scope>IDENTIFICATION</scope>
</reference>
<dbReference type="PANTHER" id="PTHR33223">
    <property type="entry name" value="CCHC-TYPE DOMAIN-CONTAINING PROTEIN"/>
    <property type="match status" value="1"/>
</dbReference>
<reference evidence="3" key="1">
    <citation type="journal article" date="2014" name="Nat. Genet.">
        <title>The genome of the stress-tolerant wild tomato species Solanum pennellii.</title>
        <authorList>
            <person name="Bolger A."/>
            <person name="Scossa F."/>
            <person name="Bolger M.E."/>
            <person name="Lanz C."/>
            <person name="Maumus F."/>
            <person name="Tohge T."/>
            <person name="Quesneville H."/>
            <person name="Alseekh S."/>
            <person name="Sorensen I."/>
            <person name="Lichtenstein G."/>
            <person name="Fich E.A."/>
            <person name="Conte M."/>
            <person name="Keller H."/>
            <person name="Schneeberger K."/>
            <person name="Schwacke R."/>
            <person name="Ofner I."/>
            <person name="Vrebalov J."/>
            <person name="Xu Y."/>
            <person name="Osorio S."/>
            <person name="Aflitos S.A."/>
            <person name="Schijlen E."/>
            <person name="Jimenez-Gomez J.M."/>
            <person name="Ryngajllo M."/>
            <person name="Kimura S."/>
            <person name="Kumar R."/>
            <person name="Koenig D."/>
            <person name="Headland L.R."/>
            <person name="Maloof J.N."/>
            <person name="Sinha N."/>
            <person name="van Ham R.C."/>
            <person name="Lankhorst R.K."/>
            <person name="Mao L."/>
            <person name="Vogel A."/>
            <person name="Arsova B."/>
            <person name="Panstruga R."/>
            <person name="Fei Z."/>
            <person name="Rose J.K."/>
            <person name="Zamir D."/>
            <person name="Carrari F."/>
            <person name="Giovannoni J.J."/>
            <person name="Weigel D."/>
            <person name="Usadel B."/>
            <person name="Fernie A.R."/>
        </authorList>
    </citation>
    <scope>NUCLEOTIDE SEQUENCE [LARGE SCALE GENOMIC DNA]</scope>
    <source>
        <strain evidence="3">cv. LA0716</strain>
    </source>
</reference>
<proteinExistence type="predicted"/>
<dbReference type="PANTHER" id="PTHR33223:SF8">
    <property type="entry name" value="OS04G0172440 PROTEIN"/>
    <property type="match status" value="1"/>
</dbReference>